<organism evidence="2 3">
    <name type="scientific">Weissella oryzae (strain DSM 25784 / JCM 18191 / LMG 30913 / SG25)</name>
    <dbReference type="NCBI Taxonomy" id="1329250"/>
    <lineage>
        <taxon>Bacteria</taxon>
        <taxon>Bacillati</taxon>
        <taxon>Bacillota</taxon>
        <taxon>Bacilli</taxon>
        <taxon>Lactobacillales</taxon>
        <taxon>Lactobacillaceae</taxon>
        <taxon>Weissella</taxon>
    </lineage>
</organism>
<keyword evidence="1" id="KW-1133">Transmembrane helix</keyword>
<evidence type="ECO:0000313" key="2">
    <source>
        <dbReference type="EMBL" id="GAK31189.1"/>
    </source>
</evidence>
<dbReference type="OrthoDB" id="2249586at2"/>
<reference evidence="3" key="1">
    <citation type="journal article" date="2014" name="Genome Announc.">
        <title>Draft genome sequence of Weissella oryzae SG25T, isolated from fermented rice grains.</title>
        <authorList>
            <person name="Tanizawa Y."/>
            <person name="Fujisawa T."/>
            <person name="Mochizuki T."/>
            <person name="Kaminuma E."/>
            <person name="Suzuki Y."/>
            <person name="Nakamura Y."/>
            <person name="Tohno M."/>
        </authorList>
    </citation>
    <scope>NUCLEOTIDE SEQUENCE [LARGE SCALE GENOMIC DNA]</scope>
    <source>
        <strain evidence="3">DSM 25784 / JCM 18191 / LMG 30913 / SG25</strain>
    </source>
</reference>
<sequence length="186" mass="20988">MRIWHKLVILVLTLLYVLPFLVIIWRPESRIVIHQLNIGLKKIGLNNLSVANIAYYYAIVLALLLVIGAIIILFWPTKKDDVTLIRDKTGSLTLDNRGITGFVKRSLSGSGLTDIDVKIKNHRRKVNLIVRAKTPYQQAMLANLGTIKMQLEDGLQALLKDTGVARIETKLIVDQANQSKKRTRVV</sequence>
<keyword evidence="1" id="KW-0812">Transmembrane</keyword>
<feature type="transmembrane region" description="Helical" evidence="1">
    <location>
        <begin position="54"/>
        <end position="76"/>
    </location>
</feature>
<dbReference type="AlphaFoldDB" id="A0A069CUN4"/>
<evidence type="ECO:0000313" key="3">
    <source>
        <dbReference type="Proteomes" id="UP000030643"/>
    </source>
</evidence>
<name>A0A069CUN4_WEIOS</name>
<proteinExistence type="predicted"/>
<dbReference type="NCBIfam" id="NF033218">
    <property type="entry name" value="anchor_AmaP"/>
    <property type="match status" value="1"/>
</dbReference>
<evidence type="ECO:0008006" key="4">
    <source>
        <dbReference type="Google" id="ProtNLM"/>
    </source>
</evidence>
<dbReference type="EMBL" id="DF820491">
    <property type="protein sequence ID" value="GAK31189.1"/>
    <property type="molecule type" value="Genomic_DNA"/>
</dbReference>
<feature type="transmembrane region" description="Helical" evidence="1">
    <location>
        <begin position="7"/>
        <end position="25"/>
    </location>
</feature>
<gene>
    <name evidence="2" type="ORF">WOSG25_080210</name>
</gene>
<dbReference type="Proteomes" id="UP000030643">
    <property type="component" value="Unassembled WGS sequence"/>
</dbReference>
<dbReference type="RefSeq" id="WP_027699201.1">
    <property type="nucleotide sequence ID" value="NZ_DF820491.1"/>
</dbReference>
<protein>
    <recommendedName>
        <fullName evidence="4">Alkaline shock response membrane anchor protein AmaP</fullName>
    </recommendedName>
</protein>
<dbReference type="STRING" id="1329250.WOSG25_080210"/>
<keyword evidence="3" id="KW-1185">Reference proteome</keyword>
<keyword evidence="1" id="KW-0472">Membrane</keyword>
<evidence type="ECO:0000256" key="1">
    <source>
        <dbReference type="SAM" id="Phobius"/>
    </source>
</evidence>
<accession>A0A069CUN4</accession>
<dbReference type="eggNOG" id="ENOG50301T5">
    <property type="taxonomic scope" value="Bacteria"/>
</dbReference>